<evidence type="ECO:0000313" key="2">
    <source>
        <dbReference type="EMBL" id="CAK9151127.1"/>
    </source>
</evidence>
<dbReference type="EMBL" id="CAUOFW020002101">
    <property type="protein sequence ID" value="CAK9151127.1"/>
    <property type="molecule type" value="Genomic_DNA"/>
</dbReference>
<gene>
    <name evidence="2" type="ORF">ILEXP_LOCUS19282</name>
</gene>
<dbReference type="InterPro" id="IPR002156">
    <property type="entry name" value="RNaseH_domain"/>
</dbReference>
<evidence type="ECO:0000313" key="3">
    <source>
        <dbReference type="Proteomes" id="UP001642360"/>
    </source>
</evidence>
<dbReference type="AlphaFoldDB" id="A0ABC8S2M9"/>
<sequence>MVKVAEADRRARGGVEPLMTMGKGSSEKGTIAIEEICDGWQSQREDFEIVVMLWLLRKWYDSAELEKSSKDSLYHYDIDNGRKVQTDEVYGDIARKFIDDSLIYVQEEADVLYLGNGCVNVSAHSGDFLLSRVGVSISILVLGLMVHGENRHLRCLGEPGSGLLGVPLITAYDPIFKIDDRCPIINVGLMNSDAVTTETIIVTDFCLIYHEFWSKTSSNSPKPPDITKNYDSLFKKSSVVDISQTRPIASEINSFTFVDPFGCCNSMTMPLISNENGRKSNVHFASVLPSTVSVSAKKQMPSSGLGTQVPIDSSIDRNTQGMNLLPQSTLISQPISTSKGSSMDRVLPISQISDPEKRIQTPIVIPNVQNSSVIQAFLIKPGSADDIKGKELLRELKIQDPFSLITKHGLSSSQIVVESDSQTLVQMVMGLAAIPWRLQNQLERIKMLFGMLNLHIKHIYRETNGLADFLAFFAVQNKISTVFSDGTLLPLAGKVLLRHDQSGLPTAKLMKMICGQRQGIG</sequence>
<evidence type="ECO:0000259" key="1">
    <source>
        <dbReference type="Pfam" id="PF13456"/>
    </source>
</evidence>
<name>A0ABC8S2M9_9AQUA</name>
<comment type="caution">
    <text evidence="2">The sequence shown here is derived from an EMBL/GenBank/DDBJ whole genome shotgun (WGS) entry which is preliminary data.</text>
</comment>
<accession>A0ABC8S2M9</accession>
<reference evidence="2 3" key="1">
    <citation type="submission" date="2024-02" db="EMBL/GenBank/DDBJ databases">
        <authorList>
            <person name="Vignale AGUSTIN F."/>
            <person name="Sosa J E."/>
            <person name="Modenutti C."/>
        </authorList>
    </citation>
    <scope>NUCLEOTIDE SEQUENCE [LARGE SCALE GENOMIC DNA]</scope>
</reference>
<proteinExistence type="predicted"/>
<dbReference type="InterPro" id="IPR044730">
    <property type="entry name" value="RNase_H-like_dom_plant"/>
</dbReference>
<feature type="domain" description="RNase H type-1" evidence="1">
    <location>
        <begin position="407"/>
        <end position="471"/>
    </location>
</feature>
<dbReference type="Gene3D" id="3.30.420.10">
    <property type="entry name" value="Ribonuclease H-like superfamily/Ribonuclease H"/>
    <property type="match status" value="1"/>
</dbReference>
<dbReference type="Proteomes" id="UP001642360">
    <property type="component" value="Unassembled WGS sequence"/>
</dbReference>
<protein>
    <recommendedName>
        <fullName evidence="1">RNase H type-1 domain-containing protein</fullName>
    </recommendedName>
</protein>
<dbReference type="InterPro" id="IPR036397">
    <property type="entry name" value="RNaseH_sf"/>
</dbReference>
<dbReference type="CDD" id="cd06222">
    <property type="entry name" value="RNase_H_like"/>
    <property type="match status" value="1"/>
</dbReference>
<keyword evidence="3" id="KW-1185">Reference proteome</keyword>
<dbReference type="Pfam" id="PF13456">
    <property type="entry name" value="RVT_3"/>
    <property type="match status" value="1"/>
</dbReference>
<organism evidence="2 3">
    <name type="scientific">Ilex paraguariensis</name>
    <name type="common">yerba mate</name>
    <dbReference type="NCBI Taxonomy" id="185542"/>
    <lineage>
        <taxon>Eukaryota</taxon>
        <taxon>Viridiplantae</taxon>
        <taxon>Streptophyta</taxon>
        <taxon>Embryophyta</taxon>
        <taxon>Tracheophyta</taxon>
        <taxon>Spermatophyta</taxon>
        <taxon>Magnoliopsida</taxon>
        <taxon>eudicotyledons</taxon>
        <taxon>Gunneridae</taxon>
        <taxon>Pentapetalae</taxon>
        <taxon>asterids</taxon>
        <taxon>campanulids</taxon>
        <taxon>Aquifoliales</taxon>
        <taxon>Aquifoliaceae</taxon>
        <taxon>Ilex</taxon>
    </lineage>
</organism>